<keyword evidence="6" id="KW-0560">Oxidoreductase</keyword>
<dbReference type="InterPro" id="IPR029039">
    <property type="entry name" value="Flavoprotein-like_sf"/>
</dbReference>
<organism evidence="9 10">
    <name type="scientific">Hanseniaspora valbyensis NRRL Y-1626</name>
    <dbReference type="NCBI Taxonomy" id="766949"/>
    <lineage>
        <taxon>Eukaryota</taxon>
        <taxon>Fungi</taxon>
        <taxon>Dikarya</taxon>
        <taxon>Ascomycota</taxon>
        <taxon>Saccharomycotina</taxon>
        <taxon>Saccharomycetes</taxon>
        <taxon>Saccharomycodales</taxon>
        <taxon>Saccharomycodaceae</taxon>
        <taxon>Hanseniaspora</taxon>
    </lineage>
</organism>
<dbReference type="GO" id="GO:0050660">
    <property type="term" value="F:flavin adenine dinucleotide binding"/>
    <property type="evidence" value="ECO:0007669"/>
    <property type="project" value="TreeGrafter"/>
</dbReference>
<evidence type="ECO:0000313" key="10">
    <source>
        <dbReference type="Proteomes" id="UP000092321"/>
    </source>
</evidence>
<dbReference type="InterPro" id="IPR017938">
    <property type="entry name" value="Riboflavin_synthase-like_b-brl"/>
</dbReference>
<evidence type="ECO:0000259" key="8">
    <source>
        <dbReference type="PROSITE" id="PS51384"/>
    </source>
</evidence>
<feature type="domain" description="FAD-binding FR-type" evidence="8">
    <location>
        <begin position="195"/>
        <end position="461"/>
    </location>
</feature>
<proteinExistence type="predicted"/>
<evidence type="ECO:0000256" key="5">
    <source>
        <dbReference type="ARBA" id="ARBA00022857"/>
    </source>
</evidence>
<dbReference type="SUPFAM" id="SSF63380">
    <property type="entry name" value="Riboflavin synthase domain-like"/>
    <property type="match status" value="1"/>
</dbReference>
<dbReference type="PANTHER" id="PTHR19384">
    <property type="entry name" value="NITRIC OXIDE SYNTHASE-RELATED"/>
    <property type="match status" value="1"/>
</dbReference>
<name>A0A1B7T9T4_9ASCO</name>
<dbReference type="PROSITE" id="PS51384">
    <property type="entry name" value="FAD_FR"/>
    <property type="match status" value="1"/>
</dbReference>
<dbReference type="InterPro" id="IPR001433">
    <property type="entry name" value="OxRdtase_FAD/NAD-bd"/>
</dbReference>
<dbReference type="Gene3D" id="2.40.30.10">
    <property type="entry name" value="Translation factors"/>
    <property type="match status" value="1"/>
</dbReference>
<evidence type="ECO:0000259" key="7">
    <source>
        <dbReference type="PROSITE" id="PS50902"/>
    </source>
</evidence>
<evidence type="ECO:0000256" key="2">
    <source>
        <dbReference type="ARBA" id="ARBA00001974"/>
    </source>
</evidence>
<dbReference type="InterPro" id="IPR023173">
    <property type="entry name" value="NADPH_Cyt_P450_Rdtase_alpha"/>
</dbReference>
<dbReference type="Proteomes" id="UP000092321">
    <property type="component" value="Unassembled WGS sequence"/>
</dbReference>
<dbReference type="InterPro" id="IPR008254">
    <property type="entry name" value="Flavodoxin/NO_synth"/>
</dbReference>
<gene>
    <name evidence="9" type="ORF">HANVADRAFT_53883</name>
</gene>
<dbReference type="PROSITE" id="PS50902">
    <property type="entry name" value="FLAVODOXIN_LIKE"/>
    <property type="match status" value="1"/>
</dbReference>
<feature type="domain" description="Flavodoxin-like" evidence="7">
    <location>
        <begin position="1"/>
        <end position="150"/>
    </location>
</feature>
<dbReference type="InterPro" id="IPR001709">
    <property type="entry name" value="Flavoprot_Pyr_Nucl_cyt_Rdtase"/>
</dbReference>
<dbReference type="Gene3D" id="3.40.50.360">
    <property type="match status" value="1"/>
</dbReference>
<dbReference type="SUPFAM" id="SSF52218">
    <property type="entry name" value="Flavoproteins"/>
    <property type="match status" value="1"/>
</dbReference>
<dbReference type="InterPro" id="IPR017927">
    <property type="entry name" value="FAD-bd_FR_type"/>
</dbReference>
<dbReference type="Pfam" id="PF00175">
    <property type="entry name" value="NAD_binding_1"/>
    <property type="match status" value="1"/>
</dbReference>
<comment type="caution">
    <text evidence="9">The sequence shown here is derived from an EMBL/GenBank/DDBJ whole genome shotgun (WGS) entry which is preliminary data.</text>
</comment>
<dbReference type="InterPro" id="IPR003097">
    <property type="entry name" value="CysJ-like_FAD-binding"/>
</dbReference>
<evidence type="ECO:0000313" key="9">
    <source>
        <dbReference type="EMBL" id="OBA25501.1"/>
    </source>
</evidence>
<evidence type="ECO:0000256" key="4">
    <source>
        <dbReference type="ARBA" id="ARBA00022827"/>
    </source>
</evidence>
<comment type="cofactor">
    <cofactor evidence="1">
        <name>FMN</name>
        <dbReference type="ChEBI" id="CHEBI:58210"/>
    </cofactor>
</comment>
<dbReference type="AlphaFoldDB" id="A0A1B7T9T4"/>
<evidence type="ECO:0000256" key="3">
    <source>
        <dbReference type="ARBA" id="ARBA00022630"/>
    </source>
</evidence>
<dbReference type="OrthoDB" id="1856718at2759"/>
<protein>
    <submittedName>
        <fullName evidence="9">Riboflavin synthase domain-like protein</fullName>
    </submittedName>
</protein>
<dbReference type="Gene3D" id="3.40.50.80">
    <property type="entry name" value="Nucleotide-binding domain of ferredoxin-NADP reductase (FNR) module"/>
    <property type="match status" value="1"/>
</dbReference>
<keyword evidence="4" id="KW-0274">FAD</keyword>
<dbReference type="PANTHER" id="PTHR19384:SF10">
    <property type="entry name" value="NADPH-DEPENDENT DIFLAVIN OXIDOREDUCTASE 1"/>
    <property type="match status" value="1"/>
</dbReference>
<reference evidence="10" key="1">
    <citation type="journal article" date="2016" name="Proc. Natl. Acad. Sci. U.S.A.">
        <title>Comparative genomics of biotechnologically important yeasts.</title>
        <authorList>
            <person name="Riley R."/>
            <person name="Haridas S."/>
            <person name="Wolfe K.H."/>
            <person name="Lopes M.R."/>
            <person name="Hittinger C.T."/>
            <person name="Goeker M."/>
            <person name="Salamov A.A."/>
            <person name="Wisecaver J.H."/>
            <person name="Long T.M."/>
            <person name="Calvey C.H."/>
            <person name="Aerts A.L."/>
            <person name="Barry K.W."/>
            <person name="Choi C."/>
            <person name="Clum A."/>
            <person name="Coughlan A.Y."/>
            <person name="Deshpande S."/>
            <person name="Douglass A.P."/>
            <person name="Hanson S.J."/>
            <person name="Klenk H.-P."/>
            <person name="LaButti K.M."/>
            <person name="Lapidus A."/>
            <person name="Lindquist E.A."/>
            <person name="Lipzen A.M."/>
            <person name="Meier-Kolthoff J.P."/>
            <person name="Ohm R.A."/>
            <person name="Otillar R.P."/>
            <person name="Pangilinan J.L."/>
            <person name="Peng Y."/>
            <person name="Rokas A."/>
            <person name="Rosa C.A."/>
            <person name="Scheuner C."/>
            <person name="Sibirny A.A."/>
            <person name="Slot J.C."/>
            <person name="Stielow J.B."/>
            <person name="Sun H."/>
            <person name="Kurtzman C.P."/>
            <person name="Blackwell M."/>
            <person name="Grigoriev I.V."/>
            <person name="Jeffries T.W."/>
        </authorList>
    </citation>
    <scope>NUCLEOTIDE SEQUENCE [LARGE SCALE GENOMIC DNA]</scope>
    <source>
        <strain evidence="10">NRRL Y-1626</strain>
    </source>
</reference>
<dbReference type="Gene3D" id="1.20.990.10">
    <property type="entry name" value="NADPH-cytochrome p450 Reductase, Chain A, domain 3"/>
    <property type="match status" value="1"/>
</dbReference>
<dbReference type="PRINTS" id="PR00371">
    <property type="entry name" value="FPNCR"/>
</dbReference>
<dbReference type="GO" id="GO:0005829">
    <property type="term" value="C:cytosol"/>
    <property type="evidence" value="ECO:0007669"/>
    <property type="project" value="TreeGrafter"/>
</dbReference>
<accession>A0A1B7T9T4</accession>
<dbReference type="SUPFAM" id="SSF52343">
    <property type="entry name" value="Ferredoxin reductase-like, C-terminal NADP-linked domain"/>
    <property type="match status" value="1"/>
</dbReference>
<evidence type="ECO:0000256" key="1">
    <source>
        <dbReference type="ARBA" id="ARBA00001917"/>
    </source>
</evidence>
<dbReference type="InterPro" id="IPR039261">
    <property type="entry name" value="FNR_nucleotide-bd"/>
</dbReference>
<dbReference type="Pfam" id="PF00667">
    <property type="entry name" value="FAD_binding_1"/>
    <property type="match status" value="1"/>
</dbReference>
<dbReference type="GO" id="GO:0016491">
    <property type="term" value="F:oxidoreductase activity"/>
    <property type="evidence" value="ECO:0007669"/>
    <property type="project" value="UniProtKB-KW"/>
</dbReference>
<keyword evidence="5" id="KW-0521">NADP</keyword>
<evidence type="ECO:0000256" key="6">
    <source>
        <dbReference type="ARBA" id="ARBA00023002"/>
    </source>
</evidence>
<keyword evidence="10" id="KW-1185">Reference proteome</keyword>
<keyword evidence="3" id="KW-0285">Flavoprotein</keyword>
<comment type="cofactor">
    <cofactor evidence="2">
        <name>FAD</name>
        <dbReference type="ChEBI" id="CHEBI:57692"/>
    </cofactor>
</comment>
<sequence length="590" mass="68685">MSEELAQKLSYNLLHSQIPHLLKSFDVITLTQFKQLYTTNSSENKLENIIIISSTSGQGELPTPIKNSAIWQFFKRKDLPNDFFAGVNFYFLGIGDSLYLKFQHAIRILKLRFIDRLGGNLKLKLEIDISGMKGSGSVEMVMPQFIKIVKDYIVGGEEEAKEYIKDDIYISMGPTLKLGKPEKESTITNDDSTVDEWIPSKIILNDRITKEDHFQDVRCILIENELEFKPGDTISILPSNEESTINEFLKLQPHLKQYLNDELTITDNGETTTTTLHYLLQNKFDLTSVPKRLFFMKIWNLQETENEDEIEILKQHKQKLYEFGHSDDDYDYLEYVYRPRRSILEILYDFSFIKLPLKYLLDIMPIIRPRQYSISNSFTEENKNAELTVAILEYETLLFKKRLGLCTNYLKNLKPGQEIKYKINHLHLFEKIEPFIMEGVEDILLISPGVGIAPIKSFILEGEYMDFNKTLYFGSRFASKDKLYGDLLTTLSTNKDYNLIYKCCHSRDRDNVIDGKQIKYVQDLLWKEADYVYDLIFNKNCIIYLCGSAGQMPTQVKITLASILEKNGVQNSSEYINDLIKQDRFIQETW</sequence>
<dbReference type="Pfam" id="PF00258">
    <property type="entry name" value="Flavodoxin_1"/>
    <property type="match status" value="1"/>
</dbReference>
<dbReference type="GO" id="GO:0010181">
    <property type="term" value="F:FMN binding"/>
    <property type="evidence" value="ECO:0007669"/>
    <property type="project" value="InterPro"/>
</dbReference>
<dbReference type="EMBL" id="LXPE01000083">
    <property type="protein sequence ID" value="OBA25501.1"/>
    <property type="molecule type" value="Genomic_DNA"/>
</dbReference>